<evidence type="ECO:0000313" key="1">
    <source>
        <dbReference type="EMBL" id="EJK59712.1"/>
    </source>
</evidence>
<dbReference type="EMBL" id="AGNL01022498">
    <property type="protein sequence ID" value="EJK59712.1"/>
    <property type="molecule type" value="Genomic_DNA"/>
</dbReference>
<sequence>CGDGGVAALNKSAMHAETSGASALGGKALAEEAGIGDDRAGEDGAGCLLQATFLDEGWLWMKAGFGEAC</sequence>
<keyword evidence="2" id="KW-1185">Reference proteome</keyword>
<protein>
    <submittedName>
        <fullName evidence="1">Uncharacterized protein</fullName>
    </submittedName>
</protein>
<dbReference type="AlphaFoldDB" id="K0SMP5"/>
<comment type="caution">
    <text evidence="1">The sequence shown here is derived from an EMBL/GenBank/DDBJ whole genome shotgun (WGS) entry which is preliminary data.</text>
</comment>
<gene>
    <name evidence="1" type="ORF">THAOC_20030</name>
</gene>
<reference evidence="1 2" key="1">
    <citation type="journal article" date="2012" name="Genome Biol.">
        <title>Genome and low-iron response of an oceanic diatom adapted to chronic iron limitation.</title>
        <authorList>
            <person name="Lommer M."/>
            <person name="Specht M."/>
            <person name="Roy A.S."/>
            <person name="Kraemer L."/>
            <person name="Andreson R."/>
            <person name="Gutowska M.A."/>
            <person name="Wolf J."/>
            <person name="Bergner S.V."/>
            <person name="Schilhabel M.B."/>
            <person name="Klostermeier U.C."/>
            <person name="Beiko R.G."/>
            <person name="Rosenstiel P."/>
            <person name="Hippler M."/>
            <person name="Laroche J."/>
        </authorList>
    </citation>
    <scope>NUCLEOTIDE SEQUENCE [LARGE SCALE GENOMIC DNA]</scope>
    <source>
        <strain evidence="1 2">CCMP1005</strain>
    </source>
</reference>
<feature type="non-terminal residue" evidence="1">
    <location>
        <position position="1"/>
    </location>
</feature>
<name>K0SMP5_THAOC</name>
<proteinExistence type="predicted"/>
<evidence type="ECO:0000313" key="2">
    <source>
        <dbReference type="Proteomes" id="UP000266841"/>
    </source>
</evidence>
<dbReference type="Proteomes" id="UP000266841">
    <property type="component" value="Unassembled WGS sequence"/>
</dbReference>
<accession>K0SMP5</accession>
<organism evidence="1 2">
    <name type="scientific">Thalassiosira oceanica</name>
    <name type="common">Marine diatom</name>
    <dbReference type="NCBI Taxonomy" id="159749"/>
    <lineage>
        <taxon>Eukaryota</taxon>
        <taxon>Sar</taxon>
        <taxon>Stramenopiles</taxon>
        <taxon>Ochrophyta</taxon>
        <taxon>Bacillariophyta</taxon>
        <taxon>Coscinodiscophyceae</taxon>
        <taxon>Thalassiosirophycidae</taxon>
        <taxon>Thalassiosirales</taxon>
        <taxon>Thalassiosiraceae</taxon>
        <taxon>Thalassiosira</taxon>
    </lineage>
</organism>